<organism evidence="2">
    <name type="scientific">Sesamum radiatum</name>
    <name type="common">Black benniseed</name>
    <dbReference type="NCBI Taxonomy" id="300843"/>
    <lineage>
        <taxon>Eukaryota</taxon>
        <taxon>Viridiplantae</taxon>
        <taxon>Streptophyta</taxon>
        <taxon>Embryophyta</taxon>
        <taxon>Tracheophyta</taxon>
        <taxon>Spermatophyta</taxon>
        <taxon>Magnoliopsida</taxon>
        <taxon>eudicotyledons</taxon>
        <taxon>Gunneridae</taxon>
        <taxon>Pentapetalae</taxon>
        <taxon>asterids</taxon>
        <taxon>lamiids</taxon>
        <taxon>Lamiales</taxon>
        <taxon>Pedaliaceae</taxon>
        <taxon>Sesamum</taxon>
    </lineage>
</organism>
<comment type="caution">
    <text evidence="2">The sequence shown here is derived from an EMBL/GenBank/DDBJ whole genome shotgun (WGS) entry which is preliminary data.</text>
</comment>
<evidence type="ECO:0000313" key="2">
    <source>
        <dbReference type="EMBL" id="KAL0418314.1"/>
    </source>
</evidence>
<dbReference type="InterPro" id="IPR033640">
    <property type="entry name" value="FAR_C"/>
</dbReference>
<feature type="non-terminal residue" evidence="2">
    <location>
        <position position="1"/>
    </location>
</feature>
<reference evidence="2" key="1">
    <citation type="submission" date="2020-06" db="EMBL/GenBank/DDBJ databases">
        <authorList>
            <person name="Li T."/>
            <person name="Hu X."/>
            <person name="Zhang T."/>
            <person name="Song X."/>
            <person name="Zhang H."/>
            <person name="Dai N."/>
            <person name="Sheng W."/>
            <person name="Hou X."/>
            <person name="Wei L."/>
        </authorList>
    </citation>
    <scope>NUCLEOTIDE SEQUENCE</scope>
    <source>
        <strain evidence="2">G02</strain>
        <tissue evidence="2">Leaf</tissue>
    </source>
</reference>
<evidence type="ECO:0000259" key="1">
    <source>
        <dbReference type="Pfam" id="PF03015"/>
    </source>
</evidence>
<protein>
    <submittedName>
        <fullName evidence="2">Alcohol-forming fatty acyl-CoA reductase</fullName>
    </submittedName>
</protein>
<proteinExistence type="predicted"/>
<sequence length="50" mass="5890">YDDMNSEILRRAAVESGVETDIFYFDPKVINWADYFMNIHLPGAVKYVFK</sequence>
<accession>A0AAW2ULV2</accession>
<gene>
    <name evidence="2" type="ORF">Sradi_1244900</name>
</gene>
<reference evidence="2" key="2">
    <citation type="journal article" date="2024" name="Plant">
        <title>Genomic evolution and insights into agronomic trait innovations of Sesamum species.</title>
        <authorList>
            <person name="Miao H."/>
            <person name="Wang L."/>
            <person name="Qu L."/>
            <person name="Liu H."/>
            <person name="Sun Y."/>
            <person name="Le M."/>
            <person name="Wang Q."/>
            <person name="Wei S."/>
            <person name="Zheng Y."/>
            <person name="Lin W."/>
            <person name="Duan Y."/>
            <person name="Cao H."/>
            <person name="Xiong S."/>
            <person name="Wang X."/>
            <person name="Wei L."/>
            <person name="Li C."/>
            <person name="Ma Q."/>
            <person name="Ju M."/>
            <person name="Zhao R."/>
            <person name="Li G."/>
            <person name="Mu C."/>
            <person name="Tian Q."/>
            <person name="Mei H."/>
            <person name="Zhang T."/>
            <person name="Gao T."/>
            <person name="Zhang H."/>
        </authorList>
    </citation>
    <scope>NUCLEOTIDE SEQUENCE</scope>
    <source>
        <strain evidence="2">G02</strain>
    </source>
</reference>
<dbReference type="EMBL" id="JACGWJ010000005">
    <property type="protein sequence ID" value="KAL0418314.1"/>
    <property type="molecule type" value="Genomic_DNA"/>
</dbReference>
<dbReference type="Pfam" id="PF03015">
    <property type="entry name" value="Sterile"/>
    <property type="match status" value="1"/>
</dbReference>
<feature type="domain" description="Fatty acyl-CoA reductase C-terminal" evidence="1">
    <location>
        <begin position="2"/>
        <end position="50"/>
    </location>
</feature>
<dbReference type="AlphaFoldDB" id="A0AAW2ULV2"/>
<name>A0AAW2ULV2_SESRA</name>